<proteinExistence type="inferred from homology"/>
<evidence type="ECO:0000259" key="9">
    <source>
        <dbReference type="Pfam" id="PF00900"/>
    </source>
</evidence>
<dbReference type="AlphaFoldDB" id="C7DIU0"/>
<dbReference type="InterPro" id="IPR000876">
    <property type="entry name" value="Ribosomal_eS4"/>
</dbReference>
<evidence type="ECO:0000256" key="6">
    <source>
        <dbReference type="ARBA" id="ARBA00035272"/>
    </source>
</evidence>
<dbReference type="GO" id="GO:0019843">
    <property type="term" value="F:rRNA binding"/>
    <property type="evidence" value="ECO:0007669"/>
    <property type="project" value="UniProtKB-KW"/>
</dbReference>
<evidence type="ECO:0000256" key="1">
    <source>
        <dbReference type="ARBA" id="ARBA00007500"/>
    </source>
</evidence>
<gene>
    <name evidence="11" type="ORF">UNLARM2_0978</name>
</gene>
<evidence type="ECO:0000313" key="11">
    <source>
        <dbReference type="EMBL" id="EET89864.1"/>
    </source>
</evidence>
<dbReference type="InterPro" id="IPR002942">
    <property type="entry name" value="S4_RNA-bd"/>
</dbReference>
<keyword evidence="4" id="KW-0689">Ribosomal protein</keyword>
<dbReference type="InterPro" id="IPR036986">
    <property type="entry name" value="S4_RNA-bd_sf"/>
</dbReference>
<dbReference type="PANTHER" id="PTHR11581">
    <property type="entry name" value="30S/40S RIBOSOMAL PROTEIN S4"/>
    <property type="match status" value="1"/>
</dbReference>
<dbReference type="Proteomes" id="UP000332487">
    <property type="component" value="Unassembled WGS sequence"/>
</dbReference>
<evidence type="ECO:0000256" key="5">
    <source>
        <dbReference type="ARBA" id="ARBA00023274"/>
    </source>
</evidence>
<dbReference type="EMBL" id="GG697241">
    <property type="protein sequence ID" value="EET89864.1"/>
    <property type="molecule type" value="Genomic_DNA"/>
</dbReference>
<accession>C7DIU0</accession>
<evidence type="ECO:0000313" key="12">
    <source>
        <dbReference type="Proteomes" id="UP000332487"/>
    </source>
</evidence>
<feature type="domain" description="Small ribosomal subunit protein eS4 central region" evidence="9">
    <location>
        <begin position="87"/>
        <end position="153"/>
    </location>
</feature>
<evidence type="ECO:0000256" key="2">
    <source>
        <dbReference type="ARBA" id="ARBA00022730"/>
    </source>
</evidence>
<name>C7DIU0_MICA2</name>
<comment type="similarity">
    <text evidence="1">Belongs to the eukaryotic ribosomal protein eS4 family.</text>
</comment>
<evidence type="ECO:0000256" key="7">
    <source>
        <dbReference type="ARBA" id="ARBA00035388"/>
    </source>
</evidence>
<dbReference type="CDD" id="cd00165">
    <property type="entry name" value="S4"/>
    <property type="match status" value="1"/>
</dbReference>
<keyword evidence="5" id="KW-0687">Ribonucleoprotein</keyword>
<dbReference type="SUPFAM" id="SSF55174">
    <property type="entry name" value="Alpha-L RNA-binding motif"/>
    <property type="match status" value="1"/>
</dbReference>
<keyword evidence="2" id="KW-0699">rRNA-binding</keyword>
<keyword evidence="3 8" id="KW-0694">RNA-binding</keyword>
<dbReference type="PROSITE" id="PS50889">
    <property type="entry name" value="S4"/>
    <property type="match status" value="1"/>
</dbReference>
<dbReference type="Gene3D" id="2.40.50.740">
    <property type="match status" value="1"/>
</dbReference>
<dbReference type="Gene3D" id="2.30.30.30">
    <property type="match status" value="1"/>
</dbReference>
<reference evidence="11 12" key="1">
    <citation type="journal article" date="2009" name="Genome Biol.">
        <title>Community-wide analysis of microbial genome sequence signatures.</title>
        <authorList>
            <person name="Dick G.J."/>
            <person name="Andersson A.F."/>
            <person name="Baker B.J."/>
            <person name="Simmons S.L."/>
            <person name="Thomas B.C."/>
            <person name="Yelton A.P."/>
            <person name="Banfield J.F."/>
        </authorList>
    </citation>
    <scope>NUCLEOTIDE SEQUENCE [LARGE SCALE GENOMIC DNA]</scope>
    <source>
        <strain evidence="11">ARMAN-2</strain>
    </source>
</reference>
<dbReference type="InterPro" id="IPR014722">
    <property type="entry name" value="Rib_uL2_dom2"/>
</dbReference>
<keyword evidence="12" id="KW-1185">Reference proteome</keyword>
<protein>
    <recommendedName>
        <fullName evidence="6">Small ribosomal subunit protein eS4</fullName>
    </recommendedName>
    <alternativeName>
        <fullName evidence="7">30S ribosomal protein S4e</fullName>
    </alternativeName>
</protein>
<evidence type="ECO:0000259" key="10">
    <source>
        <dbReference type="Pfam" id="PF01479"/>
    </source>
</evidence>
<dbReference type="PANTHER" id="PTHR11581:SF0">
    <property type="entry name" value="SMALL RIBOSOMAL SUBUNIT PROTEIN ES4"/>
    <property type="match status" value="1"/>
</dbReference>
<evidence type="ECO:0000256" key="3">
    <source>
        <dbReference type="ARBA" id="ARBA00022884"/>
    </source>
</evidence>
<dbReference type="Pfam" id="PF00900">
    <property type="entry name" value="Ribosomal_S4e"/>
    <property type="match status" value="1"/>
</dbReference>
<organism evidence="11 12">
    <name type="scientific">Candidatus Micrarchaeum acidiphilum ARMAN-2</name>
    <dbReference type="NCBI Taxonomy" id="425595"/>
    <lineage>
        <taxon>Archaea</taxon>
        <taxon>Candidatus Micrarchaeota</taxon>
        <taxon>Candidatus Micrarchaeia</taxon>
        <taxon>Candidatus Micrarchaeales</taxon>
        <taxon>Candidatus Micrarchaeaceae</taxon>
        <taxon>Candidatus Micrarchaeum</taxon>
    </lineage>
</organism>
<evidence type="ECO:0000256" key="4">
    <source>
        <dbReference type="ARBA" id="ARBA00022980"/>
    </source>
</evidence>
<dbReference type="Pfam" id="PF01479">
    <property type="entry name" value="S4"/>
    <property type="match status" value="1"/>
</dbReference>
<reference evidence="11 12" key="2">
    <citation type="journal article" date="2010" name="Proc. Natl. Acad. Sci. U.S.A.">
        <title>Enigmatic, ultrasmall, uncultivated Archaea.</title>
        <authorList>
            <person name="Baker B.J."/>
            <person name="Comolli L.R."/>
            <person name="Dick G.J."/>
            <person name="Hauser L.J."/>
            <person name="Hyatt D."/>
            <person name="Dill B.D."/>
            <person name="Land M.L."/>
            <person name="Verberkmoes N.C."/>
            <person name="Hettich R.L."/>
            <person name="Banfield J.F."/>
        </authorList>
    </citation>
    <scope>NUCLEOTIDE SEQUENCE [LARGE SCALE GENOMIC DNA]</scope>
    <source>
        <strain evidence="11">ARMAN-2</strain>
    </source>
</reference>
<dbReference type="GO" id="GO:0022627">
    <property type="term" value="C:cytosolic small ribosomal subunit"/>
    <property type="evidence" value="ECO:0007669"/>
    <property type="project" value="TreeGrafter"/>
</dbReference>
<dbReference type="InterPro" id="IPR013845">
    <property type="entry name" value="Ribosomal_eS4_central_region"/>
</dbReference>
<evidence type="ECO:0000256" key="8">
    <source>
        <dbReference type="PROSITE-ProRule" id="PRU00182"/>
    </source>
</evidence>
<dbReference type="GO" id="GO:0003735">
    <property type="term" value="F:structural constituent of ribosome"/>
    <property type="evidence" value="ECO:0007669"/>
    <property type="project" value="InterPro"/>
</dbReference>
<feature type="domain" description="RNA-binding S4" evidence="10">
    <location>
        <begin position="41"/>
        <end position="81"/>
    </location>
</feature>
<dbReference type="GO" id="GO:0006412">
    <property type="term" value="P:translation"/>
    <property type="evidence" value="ECO:0007669"/>
    <property type="project" value="InterPro"/>
</dbReference>
<sequence>MKTLNAPKYLDVHSKESAYVVRPNPGRHELKRSVALLLALRKLGVVEESFLATKVLNSGKVKVNGNAVKNPRYPVGLNDVIEITDEGKAYRVGISKKGKVSFEEAKPGEEMLYKVIGKYKGKKGQLMLRVHDGSNIKADKGNEISTGDSVVLDKDGKIAKAIRLAVDADCRIIDGVHVGEQGKIIEIKKADQHKEQSATIESKSGEKFETVVRNLIVTG</sequence>
<dbReference type="InterPro" id="IPR038237">
    <property type="entry name" value="Ribosomal_eS4_central_sf"/>
</dbReference>
<dbReference type="Gene3D" id="3.10.290.10">
    <property type="entry name" value="RNA-binding S4 domain"/>
    <property type="match status" value="1"/>
</dbReference>